<organism evidence="2 3">
    <name type="scientific">Eptatretus burgeri</name>
    <name type="common">Inshore hagfish</name>
    <dbReference type="NCBI Taxonomy" id="7764"/>
    <lineage>
        <taxon>Eukaryota</taxon>
        <taxon>Metazoa</taxon>
        <taxon>Chordata</taxon>
        <taxon>Craniata</taxon>
        <taxon>Vertebrata</taxon>
        <taxon>Cyclostomata</taxon>
        <taxon>Myxini</taxon>
        <taxon>Myxiniformes</taxon>
        <taxon>Myxinidae</taxon>
        <taxon>Eptatretinae</taxon>
        <taxon>Eptatretus</taxon>
    </lineage>
</organism>
<dbReference type="PANTHER" id="PTHR20910:SF1">
    <property type="entry name" value="SUPEROXIDE DISMUTASE COPPER_ZINC BINDING DOMAIN-CONTAINING PROTEIN"/>
    <property type="match status" value="1"/>
</dbReference>
<keyword evidence="3" id="KW-1185">Reference proteome</keyword>
<name>A0A8C4NBM7_EPTBU</name>
<dbReference type="GO" id="GO:0046872">
    <property type="term" value="F:metal ion binding"/>
    <property type="evidence" value="ECO:0007669"/>
    <property type="project" value="InterPro"/>
</dbReference>
<feature type="domain" description="Superoxide dismutase copper/zinc binding" evidence="1">
    <location>
        <begin position="44"/>
        <end position="155"/>
    </location>
</feature>
<dbReference type="Pfam" id="PF00080">
    <property type="entry name" value="Sod_Cu"/>
    <property type="match status" value="1"/>
</dbReference>
<dbReference type="Proteomes" id="UP000694388">
    <property type="component" value="Unplaced"/>
</dbReference>
<dbReference type="SUPFAM" id="SSF49329">
    <property type="entry name" value="Cu,Zn superoxide dismutase-like"/>
    <property type="match status" value="1"/>
</dbReference>
<dbReference type="Gene3D" id="2.60.40.200">
    <property type="entry name" value="Superoxide dismutase, copper/zinc binding domain"/>
    <property type="match status" value="1"/>
</dbReference>
<evidence type="ECO:0000313" key="3">
    <source>
        <dbReference type="Proteomes" id="UP000694388"/>
    </source>
</evidence>
<reference evidence="2" key="1">
    <citation type="submission" date="2025-08" db="UniProtKB">
        <authorList>
            <consortium name="Ensembl"/>
        </authorList>
    </citation>
    <scope>IDENTIFICATION</scope>
</reference>
<dbReference type="Ensembl" id="ENSEBUT00000002270.1">
    <property type="protein sequence ID" value="ENSEBUP00000001927.1"/>
    <property type="gene ID" value="ENSEBUG00000001551.1"/>
</dbReference>
<dbReference type="GeneTree" id="ENSGT00940000175906"/>
<dbReference type="InterPro" id="IPR001424">
    <property type="entry name" value="SOD_Cu_Zn_dom"/>
</dbReference>
<dbReference type="GO" id="GO:0006801">
    <property type="term" value="P:superoxide metabolic process"/>
    <property type="evidence" value="ECO:0007669"/>
    <property type="project" value="InterPro"/>
</dbReference>
<sequence>MFFHPKKATCIYHDKRDPPIGTILCFRGDPYADVSIFIELAHANNTTPLTSNHNWHVHTWPIQSASDLQPNRCASVGGHFNPYDVPVSETYTSECQKDNTFMCEAGDFSGKHGQLDIPDDLALVSAKHFFTDTTVSLLGPHTIVNRSVVVHASNDCSLVTASASPMLCIGHGA</sequence>
<evidence type="ECO:0000313" key="2">
    <source>
        <dbReference type="Ensembl" id="ENSEBUP00000001927.1"/>
    </source>
</evidence>
<dbReference type="AlphaFoldDB" id="A0A8C4NBM7"/>
<proteinExistence type="predicted"/>
<evidence type="ECO:0000259" key="1">
    <source>
        <dbReference type="Pfam" id="PF00080"/>
    </source>
</evidence>
<accession>A0A8C4NBM7</accession>
<dbReference type="InterPro" id="IPR036423">
    <property type="entry name" value="SOD-like_Cu/Zn_dom_sf"/>
</dbReference>
<reference evidence="2" key="2">
    <citation type="submission" date="2025-09" db="UniProtKB">
        <authorList>
            <consortium name="Ensembl"/>
        </authorList>
    </citation>
    <scope>IDENTIFICATION</scope>
</reference>
<dbReference type="InterPro" id="IPR053257">
    <property type="entry name" value="Cu-only_SOD"/>
</dbReference>
<dbReference type="PANTHER" id="PTHR20910">
    <property type="entry name" value="AGAP001623-PA"/>
    <property type="match status" value="1"/>
</dbReference>
<protein>
    <recommendedName>
        <fullName evidence="1">Superoxide dismutase copper/zinc binding domain-containing protein</fullName>
    </recommendedName>
</protein>